<proteinExistence type="predicted"/>
<dbReference type="EMBL" id="PYDT01000005">
    <property type="protein sequence ID" value="THU59589.1"/>
    <property type="molecule type" value="Genomic_DNA"/>
</dbReference>
<reference evidence="2 3" key="1">
    <citation type="journal article" date="2019" name="Nat. Plants">
        <title>Genome sequencing of Musa balbisiana reveals subgenome evolution and function divergence in polyploid bananas.</title>
        <authorList>
            <person name="Yao X."/>
        </authorList>
    </citation>
    <scope>NUCLEOTIDE SEQUENCE [LARGE SCALE GENOMIC DNA]</scope>
    <source>
        <strain evidence="3">cv. DH-PKW</strain>
        <tissue evidence="2">Leaves</tissue>
    </source>
</reference>
<feature type="chain" id="PRO_5020340780" evidence="1">
    <location>
        <begin position="33"/>
        <end position="136"/>
    </location>
</feature>
<sequence>MLRSEPSGRQMIPHSAALRCLLVLLLAGAILGLGERLGAKECEDLGFTGLALCSDCNTLGEYVKDKGTSSSSRLGPYLFSLSFSLSPPIRTRAADSRASFDPLLPFSRFLMSKTLPHKGFASSITDTGGYCISRKL</sequence>
<evidence type="ECO:0000256" key="1">
    <source>
        <dbReference type="SAM" id="SignalP"/>
    </source>
</evidence>
<keyword evidence="3" id="KW-1185">Reference proteome</keyword>
<evidence type="ECO:0000313" key="2">
    <source>
        <dbReference type="EMBL" id="THU59589.1"/>
    </source>
</evidence>
<comment type="caution">
    <text evidence="2">The sequence shown here is derived from an EMBL/GenBank/DDBJ whole genome shotgun (WGS) entry which is preliminary data.</text>
</comment>
<dbReference type="Proteomes" id="UP000317650">
    <property type="component" value="Chromosome 7"/>
</dbReference>
<gene>
    <name evidence="2" type="ORF">C4D60_Mb07t03690</name>
</gene>
<dbReference type="AlphaFoldDB" id="A0A4S8JDX0"/>
<keyword evidence="1" id="KW-0732">Signal</keyword>
<evidence type="ECO:0000313" key="3">
    <source>
        <dbReference type="Proteomes" id="UP000317650"/>
    </source>
</evidence>
<dbReference type="STRING" id="52838.A0A4S8JDX0"/>
<organism evidence="2 3">
    <name type="scientific">Musa balbisiana</name>
    <name type="common">Banana</name>
    <dbReference type="NCBI Taxonomy" id="52838"/>
    <lineage>
        <taxon>Eukaryota</taxon>
        <taxon>Viridiplantae</taxon>
        <taxon>Streptophyta</taxon>
        <taxon>Embryophyta</taxon>
        <taxon>Tracheophyta</taxon>
        <taxon>Spermatophyta</taxon>
        <taxon>Magnoliopsida</taxon>
        <taxon>Liliopsida</taxon>
        <taxon>Zingiberales</taxon>
        <taxon>Musaceae</taxon>
        <taxon>Musa</taxon>
    </lineage>
</organism>
<accession>A0A4S8JDX0</accession>
<protein>
    <submittedName>
        <fullName evidence="2">Uncharacterized protein</fullName>
    </submittedName>
</protein>
<name>A0A4S8JDX0_MUSBA</name>
<feature type="signal peptide" evidence="1">
    <location>
        <begin position="1"/>
        <end position="32"/>
    </location>
</feature>